<evidence type="ECO:0008006" key="3">
    <source>
        <dbReference type="Google" id="ProtNLM"/>
    </source>
</evidence>
<dbReference type="RefSeq" id="WP_377432090.1">
    <property type="nucleotide sequence ID" value="NZ_JBHSPR010000060.1"/>
</dbReference>
<keyword evidence="2" id="KW-1185">Reference proteome</keyword>
<dbReference type="Proteomes" id="UP001596203">
    <property type="component" value="Unassembled WGS sequence"/>
</dbReference>
<reference evidence="2" key="1">
    <citation type="journal article" date="2019" name="Int. J. Syst. Evol. Microbiol.">
        <title>The Global Catalogue of Microorganisms (GCM) 10K type strain sequencing project: providing services to taxonomists for standard genome sequencing and annotation.</title>
        <authorList>
            <consortium name="The Broad Institute Genomics Platform"/>
            <consortium name="The Broad Institute Genome Sequencing Center for Infectious Disease"/>
            <person name="Wu L."/>
            <person name="Ma J."/>
        </authorList>
    </citation>
    <scope>NUCLEOTIDE SEQUENCE [LARGE SCALE GENOMIC DNA]</scope>
    <source>
        <strain evidence="2">ZS-35-S2</strain>
    </source>
</reference>
<sequence>MRPLFLCRACGANWPCSAARLALLVIYRDNLAGLRKCLTGRLMIAISDQPRVDPVVLATRFLGWIPPDHP</sequence>
<evidence type="ECO:0000313" key="2">
    <source>
        <dbReference type="Proteomes" id="UP001596203"/>
    </source>
</evidence>
<proteinExistence type="predicted"/>
<name>A0ABW1KNU6_9ACTN</name>
<dbReference type="EMBL" id="JBHSPR010000060">
    <property type="protein sequence ID" value="MFC6022488.1"/>
    <property type="molecule type" value="Genomic_DNA"/>
</dbReference>
<gene>
    <name evidence="1" type="ORF">ACFP2T_40830</name>
</gene>
<accession>A0ABW1KNU6</accession>
<evidence type="ECO:0000313" key="1">
    <source>
        <dbReference type="EMBL" id="MFC6022488.1"/>
    </source>
</evidence>
<comment type="caution">
    <text evidence="1">The sequence shown here is derived from an EMBL/GenBank/DDBJ whole genome shotgun (WGS) entry which is preliminary data.</text>
</comment>
<protein>
    <recommendedName>
        <fullName evidence="3">Flavin reductase</fullName>
    </recommendedName>
</protein>
<organism evidence="1 2">
    <name type="scientific">Plantactinospora solaniradicis</name>
    <dbReference type="NCBI Taxonomy" id="1723736"/>
    <lineage>
        <taxon>Bacteria</taxon>
        <taxon>Bacillati</taxon>
        <taxon>Actinomycetota</taxon>
        <taxon>Actinomycetes</taxon>
        <taxon>Micromonosporales</taxon>
        <taxon>Micromonosporaceae</taxon>
        <taxon>Plantactinospora</taxon>
    </lineage>
</organism>